<gene>
    <name evidence="8" type="ORF">ACFQGB_02010</name>
</gene>
<dbReference type="GO" id="GO:0005886">
    <property type="term" value="C:plasma membrane"/>
    <property type="evidence" value="ECO:0007669"/>
    <property type="project" value="UniProtKB-SubCell"/>
</dbReference>
<keyword evidence="2" id="KW-0813">Transport</keyword>
<proteinExistence type="predicted"/>
<dbReference type="InterPro" id="IPR007208">
    <property type="entry name" value="MrpF/PhaF-like"/>
</dbReference>
<dbReference type="Pfam" id="PF04066">
    <property type="entry name" value="MrpF_PhaF"/>
    <property type="match status" value="1"/>
</dbReference>
<name>A0ABD5VC24_9EURY</name>
<dbReference type="AlphaFoldDB" id="A0ABD5VC24"/>
<keyword evidence="5 7" id="KW-1133">Transmembrane helix</keyword>
<feature type="transmembrane region" description="Helical" evidence="7">
    <location>
        <begin position="50"/>
        <end position="70"/>
    </location>
</feature>
<evidence type="ECO:0000256" key="5">
    <source>
        <dbReference type="ARBA" id="ARBA00022989"/>
    </source>
</evidence>
<accession>A0ABD5VC24</accession>
<dbReference type="PANTHER" id="PTHR34702">
    <property type="entry name" value="NA(+)/H(+) ANTIPORTER SUBUNIT F1"/>
    <property type="match status" value="1"/>
</dbReference>
<organism evidence="8 9">
    <name type="scientific">Halorubellus litoreus</name>
    <dbReference type="NCBI Taxonomy" id="755308"/>
    <lineage>
        <taxon>Archaea</taxon>
        <taxon>Methanobacteriati</taxon>
        <taxon>Methanobacteriota</taxon>
        <taxon>Stenosarchaea group</taxon>
        <taxon>Halobacteria</taxon>
        <taxon>Halobacteriales</taxon>
        <taxon>Halorubellaceae</taxon>
        <taxon>Halorubellus</taxon>
    </lineage>
</organism>
<sequence length="105" mass="10736">MRDLGVALAANEPLGGLAHDVIGLGLVVAAAVTLFSAYRVVAGPSTPDRVVALDTIGTNVVAIAALYAMWTGRGLFVDVALVLAIIGFISTIAVARFVTEGDIIE</sequence>
<evidence type="ECO:0000256" key="1">
    <source>
        <dbReference type="ARBA" id="ARBA00004651"/>
    </source>
</evidence>
<evidence type="ECO:0000256" key="4">
    <source>
        <dbReference type="ARBA" id="ARBA00022692"/>
    </source>
</evidence>
<dbReference type="RefSeq" id="WP_336348650.1">
    <property type="nucleotide sequence ID" value="NZ_JAZAQL010000001.1"/>
</dbReference>
<feature type="transmembrane region" description="Helical" evidence="7">
    <location>
        <begin position="21"/>
        <end position="38"/>
    </location>
</feature>
<reference evidence="8 9" key="1">
    <citation type="journal article" date="2019" name="Int. J. Syst. Evol. Microbiol.">
        <title>The Global Catalogue of Microorganisms (GCM) 10K type strain sequencing project: providing services to taxonomists for standard genome sequencing and annotation.</title>
        <authorList>
            <consortium name="The Broad Institute Genomics Platform"/>
            <consortium name="The Broad Institute Genome Sequencing Center for Infectious Disease"/>
            <person name="Wu L."/>
            <person name="Ma J."/>
        </authorList>
    </citation>
    <scope>NUCLEOTIDE SEQUENCE [LARGE SCALE GENOMIC DNA]</scope>
    <source>
        <strain evidence="8 9">GX26</strain>
    </source>
</reference>
<keyword evidence="6 7" id="KW-0472">Membrane</keyword>
<evidence type="ECO:0000256" key="7">
    <source>
        <dbReference type="SAM" id="Phobius"/>
    </source>
</evidence>
<dbReference type="PANTHER" id="PTHR34702:SF1">
    <property type="entry name" value="NA(+)_H(+) ANTIPORTER SUBUNIT F"/>
    <property type="match status" value="1"/>
</dbReference>
<keyword evidence="4 7" id="KW-0812">Transmembrane</keyword>
<keyword evidence="9" id="KW-1185">Reference proteome</keyword>
<evidence type="ECO:0000256" key="3">
    <source>
        <dbReference type="ARBA" id="ARBA00022475"/>
    </source>
</evidence>
<protein>
    <submittedName>
        <fullName evidence="8">Monovalent cation/H+ antiporter complex subunit F</fullName>
    </submittedName>
</protein>
<evidence type="ECO:0000256" key="6">
    <source>
        <dbReference type="ARBA" id="ARBA00023136"/>
    </source>
</evidence>
<evidence type="ECO:0000313" key="8">
    <source>
        <dbReference type="EMBL" id="MFC6951627.1"/>
    </source>
</evidence>
<comment type="subcellular location">
    <subcellularLocation>
        <location evidence="1">Cell membrane</location>
        <topology evidence="1">Multi-pass membrane protein</topology>
    </subcellularLocation>
</comment>
<dbReference type="Proteomes" id="UP001596395">
    <property type="component" value="Unassembled WGS sequence"/>
</dbReference>
<evidence type="ECO:0000256" key="2">
    <source>
        <dbReference type="ARBA" id="ARBA00022448"/>
    </source>
</evidence>
<comment type="caution">
    <text evidence="8">The sequence shown here is derived from an EMBL/GenBank/DDBJ whole genome shotgun (WGS) entry which is preliminary data.</text>
</comment>
<dbReference type="EMBL" id="JBHSXN010000001">
    <property type="protein sequence ID" value="MFC6951627.1"/>
    <property type="molecule type" value="Genomic_DNA"/>
</dbReference>
<feature type="transmembrane region" description="Helical" evidence="7">
    <location>
        <begin position="76"/>
        <end position="98"/>
    </location>
</feature>
<keyword evidence="3" id="KW-1003">Cell membrane</keyword>
<evidence type="ECO:0000313" key="9">
    <source>
        <dbReference type="Proteomes" id="UP001596395"/>
    </source>
</evidence>
<dbReference type="PIRSF" id="PIRSF028784">
    <property type="entry name" value="MrpF"/>
    <property type="match status" value="1"/>
</dbReference>